<evidence type="ECO:0000313" key="5">
    <source>
        <dbReference type="Proteomes" id="UP000429523"/>
    </source>
</evidence>
<dbReference type="EMBL" id="QXGF01007241">
    <property type="protein sequence ID" value="KAE8917438.1"/>
    <property type="molecule type" value="Genomic_DNA"/>
</dbReference>
<proteinExistence type="predicted"/>
<dbReference type="Proteomes" id="UP000441208">
    <property type="component" value="Unassembled WGS sequence"/>
</dbReference>
<feature type="chain" id="PRO_5036166327" evidence="1">
    <location>
        <begin position="18"/>
        <end position="55"/>
    </location>
</feature>
<dbReference type="EMBL" id="QXGD01006793">
    <property type="protein sequence ID" value="KAE9162240.1"/>
    <property type="molecule type" value="Genomic_DNA"/>
</dbReference>
<accession>A0A6A3V9Y4</accession>
<keyword evidence="1" id="KW-0732">Signal</keyword>
<dbReference type="AlphaFoldDB" id="A0A6A3V9Y4"/>
<evidence type="ECO:0000256" key="1">
    <source>
        <dbReference type="SAM" id="SignalP"/>
    </source>
</evidence>
<name>A0A6A3V9Y4_9STRA</name>
<gene>
    <name evidence="4" type="ORF">PF002_g32163</name>
    <name evidence="3" type="ORF">PF007_g31820</name>
    <name evidence="2" type="ORF">PF009_g32240</name>
</gene>
<evidence type="ECO:0000313" key="7">
    <source>
        <dbReference type="Proteomes" id="UP000441208"/>
    </source>
</evidence>
<dbReference type="EMBL" id="QXFZ01007467">
    <property type="protein sequence ID" value="KAE9056937.1"/>
    <property type="molecule type" value="Genomic_DNA"/>
</dbReference>
<feature type="signal peptide" evidence="1">
    <location>
        <begin position="1"/>
        <end position="17"/>
    </location>
</feature>
<dbReference type="Proteomes" id="UP000429523">
    <property type="component" value="Unassembled WGS sequence"/>
</dbReference>
<evidence type="ECO:0000313" key="6">
    <source>
        <dbReference type="Proteomes" id="UP000440367"/>
    </source>
</evidence>
<evidence type="ECO:0000313" key="4">
    <source>
        <dbReference type="EMBL" id="KAE9162240.1"/>
    </source>
</evidence>
<dbReference type="Proteomes" id="UP000440367">
    <property type="component" value="Unassembled WGS sequence"/>
</dbReference>
<evidence type="ECO:0000313" key="3">
    <source>
        <dbReference type="EMBL" id="KAE9056937.1"/>
    </source>
</evidence>
<reference evidence="5 6" key="1">
    <citation type="submission" date="2018-08" db="EMBL/GenBank/DDBJ databases">
        <title>Genomic investigation of the strawberry pathogen Phytophthora fragariae indicates pathogenicity is determined by transcriptional variation in three key races.</title>
        <authorList>
            <person name="Adams T.M."/>
            <person name="Armitage A.D."/>
            <person name="Sobczyk M.K."/>
            <person name="Bates H.J."/>
            <person name="Dunwell J.M."/>
            <person name="Nellist C.F."/>
            <person name="Harrison R.J."/>
        </authorList>
    </citation>
    <scope>NUCLEOTIDE SEQUENCE [LARGE SCALE GENOMIC DNA]</scope>
    <source>
        <strain evidence="4 6">BC-1</strain>
        <strain evidence="3 7">NOV-71</strain>
        <strain evidence="2 5">NOV-9</strain>
    </source>
</reference>
<evidence type="ECO:0000313" key="2">
    <source>
        <dbReference type="EMBL" id="KAE8917438.1"/>
    </source>
</evidence>
<sequence length="55" mass="5852">MGRKFLLSLTVLKKTCACGTLSSLDGEVSGRACSYKYGPVLDLNGASRSRRSSLP</sequence>
<protein>
    <submittedName>
        <fullName evidence="4">Uncharacterized protein</fullName>
    </submittedName>
</protein>
<comment type="caution">
    <text evidence="4">The sequence shown here is derived from an EMBL/GenBank/DDBJ whole genome shotgun (WGS) entry which is preliminary data.</text>
</comment>
<organism evidence="4 6">
    <name type="scientific">Phytophthora fragariae</name>
    <dbReference type="NCBI Taxonomy" id="53985"/>
    <lineage>
        <taxon>Eukaryota</taxon>
        <taxon>Sar</taxon>
        <taxon>Stramenopiles</taxon>
        <taxon>Oomycota</taxon>
        <taxon>Peronosporomycetes</taxon>
        <taxon>Peronosporales</taxon>
        <taxon>Peronosporaceae</taxon>
        <taxon>Phytophthora</taxon>
    </lineage>
</organism>